<comment type="caution">
    <text evidence="1">The sequence shown here is derived from an EMBL/GenBank/DDBJ whole genome shotgun (WGS) entry which is preliminary data.</text>
</comment>
<protein>
    <recommendedName>
        <fullName evidence="3">DUF2283 domain-containing protein</fullName>
    </recommendedName>
</protein>
<evidence type="ECO:0000313" key="1">
    <source>
        <dbReference type="EMBL" id="CAA9891975.1"/>
    </source>
</evidence>
<dbReference type="EMBL" id="CADCXN010000085">
    <property type="protein sequence ID" value="CAA9891975.1"/>
    <property type="molecule type" value="Genomic_DNA"/>
</dbReference>
<reference evidence="1 2" key="1">
    <citation type="submission" date="2020-02" db="EMBL/GenBank/DDBJ databases">
        <authorList>
            <person name="Hogendoorn C."/>
        </authorList>
    </citation>
    <scope>NUCLEOTIDE SEQUENCE [LARGE SCALE GENOMIC DNA]</scope>
    <source>
        <strain evidence="1">METHB21</strain>
    </source>
</reference>
<dbReference type="RefSeq" id="WP_174626780.1">
    <property type="nucleotide sequence ID" value="NZ_CADCXN010000085.1"/>
</dbReference>
<dbReference type="AlphaFoldDB" id="A0A8S0WBW1"/>
<dbReference type="Proteomes" id="UP000494216">
    <property type="component" value="Unassembled WGS sequence"/>
</dbReference>
<proteinExistence type="predicted"/>
<name>A0A8S0WBW1_9GAMM</name>
<organism evidence="1 2">
    <name type="scientific">Candidatus Methylobacter favarea</name>
    <dbReference type="NCBI Taxonomy" id="2707345"/>
    <lineage>
        <taxon>Bacteria</taxon>
        <taxon>Pseudomonadati</taxon>
        <taxon>Pseudomonadota</taxon>
        <taxon>Gammaproteobacteria</taxon>
        <taxon>Methylococcales</taxon>
        <taxon>Methylococcaceae</taxon>
        <taxon>Methylobacter</taxon>
    </lineage>
</organism>
<evidence type="ECO:0008006" key="3">
    <source>
        <dbReference type="Google" id="ProtNLM"/>
    </source>
</evidence>
<sequence>MKIKYFEDTDTALLEFSERPVFETREINENIYLDLDVKGNLIGMTIEHALSQANINEVSFQQISRQTA</sequence>
<accession>A0A8S0WBW1</accession>
<dbReference type="InterPro" id="IPR019270">
    <property type="entry name" value="DUF2283"/>
</dbReference>
<evidence type="ECO:0000313" key="2">
    <source>
        <dbReference type="Proteomes" id="UP000494216"/>
    </source>
</evidence>
<dbReference type="PANTHER" id="PTHR37029:SF1">
    <property type="entry name" value="SSR1768 PROTEIN"/>
    <property type="match status" value="1"/>
</dbReference>
<dbReference type="Pfam" id="PF10049">
    <property type="entry name" value="DUF2283"/>
    <property type="match status" value="1"/>
</dbReference>
<dbReference type="PANTHER" id="PTHR37029">
    <property type="entry name" value="SSR1768 PROTEIN"/>
    <property type="match status" value="1"/>
</dbReference>
<gene>
    <name evidence="1" type="ORF">METHB2_540021</name>
</gene>
<keyword evidence="2" id="KW-1185">Reference proteome</keyword>